<feature type="signal peptide" evidence="1">
    <location>
        <begin position="1"/>
        <end position="24"/>
    </location>
</feature>
<proteinExistence type="predicted"/>
<evidence type="ECO:0000256" key="1">
    <source>
        <dbReference type="SAM" id="SignalP"/>
    </source>
</evidence>
<keyword evidence="3" id="KW-1185">Reference proteome</keyword>
<feature type="chain" id="PRO_5021246516" description="Knottin scorpion toxin-like domain-containing protein" evidence="1">
    <location>
        <begin position="25"/>
        <end position="84"/>
    </location>
</feature>
<name>A0A4Y7JXZ1_PAPSO</name>
<protein>
    <recommendedName>
        <fullName evidence="4">Knottin scorpion toxin-like domain-containing protein</fullName>
    </recommendedName>
</protein>
<gene>
    <name evidence="2" type="ORF">C5167_008335</name>
</gene>
<dbReference type="EMBL" id="CM010720">
    <property type="protein sequence ID" value="RZC64648.1"/>
    <property type="molecule type" value="Genomic_DNA"/>
</dbReference>
<organism evidence="2 3">
    <name type="scientific">Papaver somniferum</name>
    <name type="common">Opium poppy</name>
    <dbReference type="NCBI Taxonomy" id="3469"/>
    <lineage>
        <taxon>Eukaryota</taxon>
        <taxon>Viridiplantae</taxon>
        <taxon>Streptophyta</taxon>
        <taxon>Embryophyta</taxon>
        <taxon>Tracheophyta</taxon>
        <taxon>Spermatophyta</taxon>
        <taxon>Magnoliopsida</taxon>
        <taxon>Ranunculales</taxon>
        <taxon>Papaveraceae</taxon>
        <taxon>Papaveroideae</taxon>
        <taxon>Papaver</taxon>
    </lineage>
</organism>
<dbReference type="AlphaFoldDB" id="A0A4Y7JXZ1"/>
<dbReference type="Proteomes" id="UP000316621">
    <property type="component" value="Chromosome 6"/>
</dbReference>
<accession>A0A4Y7JXZ1</accession>
<keyword evidence="1" id="KW-0732">Signal</keyword>
<sequence>MKFTALISLLLLCLVLSNTGIVAAYWCEKALAPGDLKGSYERRLLKGPCPRRLCSEICYYHYLSGGKCYGNQCKCSVFSKTPCA</sequence>
<evidence type="ECO:0000313" key="2">
    <source>
        <dbReference type="EMBL" id="RZC64648.1"/>
    </source>
</evidence>
<dbReference type="Gramene" id="RZC64648">
    <property type="protein sequence ID" value="RZC64648"/>
    <property type="gene ID" value="C5167_008335"/>
</dbReference>
<evidence type="ECO:0008006" key="4">
    <source>
        <dbReference type="Google" id="ProtNLM"/>
    </source>
</evidence>
<evidence type="ECO:0000313" key="3">
    <source>
        <dbReference type="Proteomes" id="UP000316621"/>
    </source>
</evidence>
<reference evidence="2 3" key="1">
    <citation type="journal article" date="2018" name="Science">
        <title>The opium poppy genome and morphinan production.</title>
        <authorList>
            <person name="Guo L."/>
            <person name="Winzer T."/>
            <person name="Yang X."/>
            <person name="Li Y."/>
            <person name="Ning Z."/>
            <person name="He Z."/>
            <person name="Teodor R."/>
            <person name="Lu Y."/>
            <person name="Bowser T.A."/>
            <person name="Graham I.A."/>
            <person name="Ye K."/>
        </authorList>
    </citation>
    <scope>NUCLEOTIDE SEQUENCE [LARGE SCALE GENOMIC DNA]</scope>
    <source>
        <strain evidence="3">cv. HN1</strain>
        <tissue evidence="2">Leaves</tissue>
    </source>
</reference>